<sequence length="350" mass="37365">MAGPLHVPVLPTRPHAADAYRRLHPDVQRAVAPLWTLPPHAGLPPSALAVALEKDLAVVAQVQRYSPAWFDAPFAEETQTGAIASILRKAAATGPLRLVTGPGRPLAQQVSALETALRSGNGNGIGVRVRVPGEWDFAVTEQVRDLLARAGPTLRVDLLLDMAGVLADRPDAGKEALRALDALVPLAPWRTVATIAGGVRPATLDMVDPGLREEPRTDWEMWREVADSGRAYLPLLTYGDYGVLSAAALARDARSGKGGPPWGVLRYTTERSHVLVKTLAKGEGHIAHNRAAAQQLTALPDFRGAVAGAAEVWLRDCASGVGGTGNFGTWNWVGNAQHMTYVVNSLRFEQ</sequence>
<proteinExistence type="predicted"/>
<organism evidence="1">
    <name type="scientific">Streptantibioticus silvisoli</name>
    <dbReference type="NCBI Taxonomy" id="2705255"/>
    <lineage>
        <taxon>Bacteria</taxon>
        <taxon>Bacillati</taxon>
        <taxon>Actinomycetota</taxon>
        <taxon>Actinomycetes</taxon>
        <taxon>Kitasatosporales</taxon>
        <taxon>Streptomycetaceae</taxon>
        <taxon>Streptantibioticus</taxon>
    </lineage>
</organism>
<comment type="caution">
    <text evidence="1">The sequence shown here is derived from an EMBL/GenBank/DDBJ whole genome shotgun (WGS) entry which is preliminary data.</text>
</comment>
<accession>A0AA90H2T4</accession>
<dbReference type="Pfam" id="PF14350">
    <property type="entry name" value="Beta_protein"/>
    <property type="match status" value="1"/>
</dbReference>
<gene>
    <name evidence="1" type="ORF">POF50_016905</name>
</gene>
<dbReference type="AlphaFoldDB" id="A0AA90H2T4"/>
<dbReference type="EMBL" id="JABXJJ020000019">
    <property type="protein sequence ID" value="MDI5971001.1"/>
    <property type="molecule type" value="Genomic_DNA"/>
</dbReference>
<reference evidence="1" key="1">
    <citation type="submission" date="2023-05" db="EMBL/GenBank/DDBJ databases">
        <title>Streptantibioticus silvisoli sp. nov., acidotolerant actinomycetes 1 from pine litter.</title>
        <authorList>
            <person name="Swiecimska M."/>
            <person name="Golinska P."/>
            <person name="Sangal V."/>
            <person name="Wachnowicz B."/>
            <person name="Goodfellow M."/>
        </authorList>
    </citation>
    <scope>NUCLEOTIDE SEQUENCE</scope>
    <source>
        <strain evidence="1">SL13</strain>
    </source>
</reference>
<evidence type="ECO:0000313" key="1">
    <source>
        <dbReference type="EMBL" id="MDI5971001.1"/>
    </source>
</evidence>
<dbReference type="InterPro" id="IPR025683">
    <property type="entry name" value="Protein_beta"/>
</dbReference>
<protein>
    <recommendedName>
        <fullName evidence="2">T4 beta protein</fullName>
    </recommendedName>
</protein>
<name>A0AA90H2T4_9ACTN</name>
<dbReference type="RefSeq" id="WP_271312696.1">
    <property type="nucleotide sequence ID" value="NZ_JABXJJ020000019.1"/>
</dbReference>
<evidence type="ECO:0008006" key="2">
    <source>
        <dbReference type="Google" id="ProtNLM"/>
    </source>
</evidence>